<dbReference type="EMBL" id="UINC01118738">
    <property type="protein sequence ID" value="SVC92066.1"/>
    <property type="molecule type" value="Genomic_DNA"/>
</dbReference>
<dbReference type="SUPFAM" id="SSF53335">
    <property type="entry name" value="S-adenosyl-L-methionine-dependent methyltransferases"/>
    <property type="match status" value="1"/>
</dbReference>
<organism evidence="1">
    <name type="scientific">marine metagenome</name>
    <dbReference type="NCBI Taxonomy" id="408172"/>
    <lineage>
        <taxon>unclassified sequences</taxon>
        <taxon>metagenomes</taxon>
        <taxon>ecological metagenomes</taxon>
    </lineage>
</organism>
<evidence type="ECO:0008006" key="2">
    <source>
        <dbReference type="Google" id="ProtNLM"/>
    </source>
</evidence>
<gene>
    <name evidence="1" type="ORF">METZ01_LOCUS344920</name>
</gene>
<proteinExistence type="predicted"/>
<accession>A0A382R305</accession>
<name>A0A382R305_9ZZZZ</name>
<dbReference type="InterPro" id="IPR029063">
    <property type="entry name" value="SAM-dependent_MTases_sf"/>
</dbReference>
<sequence length="182" mass="21170">MLKANGIDFKTIVDVGVGNDGTPVLIDLYPTAKHILIEKDTVVFDDIVRRYTSARIEYELIEAKVDEFEPSLNNILKRHKHKWARPCLLKIDIDGLDLQVVRGAVELFPYVDWIMIETTIKLNRLYNKLNFLSGEHKWVLWDIVDPHYGYVRLAQVDLLFCNAGVYEELEQKHNKSYTPIQI</sequence>
<protein>
    <recommendedName>
        <fullName evidence="2">Methyltransferase FkbM domain-containing protein</fullName>
    </recommendedName>
</protein>
<dbReference type="AlphaFoldDB" id="A0A382R305"/>
<evidence type="ECO:0000313" key="1">
    <source>
        <dbReference type="EMBL" id="SVC92066.1"/>
    </source>
</evidence>
<reference evidence="1" key="1">
    <citation type="submission" date="2018-05" db="EMBL/GenBank/DDBJ databases">
        <authorList>
            <person name="Lanie J.A."/>
            <person name="Ng W.-L."/>
            <person name="Kazmierczak K.M."/>
            <person name="Andrzejewski T.M."/>
            <person name="Davidsen T.M."/>
            <person name="Wayne K.J."/>
            <person name="Tettelin H."/>
            <person name="Glass J.I."/>
            <person name="Rusch D."/>
            <person name="Podicherti R."/>
            <person name="Tsui H.-C.T."/>
            <person name="Winkler M.E."/>
        </authorList>
    </citation>
    <scope>NUCLEOTIDE SEQUENCE</scope>
</reference>